<evidence type="ECO:0000313" key="8">
    <source>
        <dbReference type="EMBL" id="MFC3763521.1"/>
    </source>
</evidence>
<organism evidence="8 9">
    <name type="scientific">Tenggerimyces flavus</name>
    <dbReference type="NCBI Taxonomy" id="1708749"/>
    <lineage>
        <taxon>Bacteria</taxon>
        <taxon>Bacillati</taxon>
        <taxon>Actinomycetota</taxon>
        <taxon>Actinomycetes</taxon>
        <taxon>Propionibacteriales</taxon>
        <taxon>Nocardioidaceae</taxon>
        <taxon>Tenggerimyces</taxon>
    </lineage>
</organism>
<accession>A0ABV7YFV6</accession>
<keyword evidence="6" id="KW-1003">Cell membrane</keyword>
<feature type="transmembrane region" description="Helical" evidence="6">
    <location>
        <begin position="53"/>
        <end position="74"/>
    </location>
</feature>
<sequence length="261" mass="28399">MSAVVRIVFSTAFVVGRTKILFAGPFFYALVWMMYPVFNLLLIGLIYRDNEQLRDYAIIGGACMALLFAMLYNAGEVLDGERRRGSLGNLFLAPCSRYAWLGGFQLFAIVEALATAAITIAVGAMAFGLTVKVNLPALLVTFALFGACMWGFSMVVGAIGVAIRDANQISNLLFGPIMLLAGTMYPIALMPDWIRIPARFFPFAYGVQALVDASTKGASITSLWRELIPLAGFAILLPVLGMLAFNRVERLTRQTGSLELT</sequence>
<evidence type="ECO:0000313" key="9">
    <source>
        <dbReference type="Proteomes" id="UP001595699"/>
    </source>
</evidence>
<keyword evidence="4 6" id="KW-0472">Membrane</keyword>
<dbReference type="EMBL" id="JBHRZH010000019">
    <property type="protein sequence ID" value="MFC3763521.1"/>
    <property type="molecule type" value="Genomic_DNA"/>
</dbReference>
<feature type="transmembrane region" description="Helical" evidence="6">
    <location>
        <begin position="26"/>
        <end position="47"/>
    </location>
</feature>
<evidence type="ECO:0000256" key="4">
    <source>
        <dbReference type="ARBA" id="ARBA00023136"/>
    </source>
</evidence>
<protein>
    <recommendedName>
        <fullName evidence="6">Transport permease protein</fullName>
    </recommendedName>
</protein>
<feature type="transmembrane region" description="Helical" evidence="6">
    <location>
        <begin position="106"/>
        <end position="131"/>
    </location>
</feature>
<dbReference type="PANTHER" id="PTHR43229">
    <property type="entry name" value="NODULATION PROTEIN J"/>
    <property type="match status" value="1"/>
</dbReference>
<evidence type="ECO:0000256" key="1">
    <source>
        <dbReference type="ARBA" id="ARBA00004141"/>
    </source>
</evidence>
<evidence type="ECO:0000256" key="5">
    <source>
        <dbReference type="ARBA" id="ARBA00023251"/>
    </source>
</evidence>
<feature type="transmembrane region" description="Helical" evidence="6">
    <location>
        <begin position="227"/>
        <end position="245"/>
    </location>
</feature>
<dbReference type="Pfam" id="PF01061">
    <property type="entry name" value="ABC2_membrane"/>
    <property type="match status" value="1"/>
</dbReference>
<dbReference type="PANTHER" id="PTHR43229:SF6">
    <property type="entry name" value="ABC-TYPE MULTIDRUG TRANSPORT SYSTEM, PERMEASE COMPONENT"/>
    <property type="match status" value="1"/>
</dbReference>
<proteinExistence type="inferred from homology"/>
<feature type="transmembrane region" description="Helical" evidence="6">
    <location>
        <begin position="169"/>
        <end position="188"/>
    </location>
</feature>
<evidence type="ECO:0000256" key="6">
    <source>
        <dbReference type="RuleBase" id="RU361157"/>
    </source>
</evidence>
<dbReference type="PIRSF" id="PIRSF006648">
    <property type="entry name" value="DrrB"/>
    <property type="match status" value="1"/>
</dbReference>
<keyword evidence="5" id="KW-0046">Antibiotic resistance</keyword>
<dbReference type="RefSeq" id="WP_205115556.1">
    <property type="nucleotide sequence ID" value="NZ_JAFBCM010000001.1"/>
</dbReference>
<keyword evidence="6" id="KW-0813">Transport</keyword>
<evidence type="ECO:0000256" key="3">
    <source>
        <dbReference type="ARBA" id="ARBA00022989"/>
    </source>
</evidence>
<dbReference type="PROSITE" id="PS51012">
    <property type="entry name" value="ABC_TM2"/>
    <property type="match status" value="1"/>
</dbReference>
<keyword evidence="3 6" id="KW-1133">Transmembrane helix</keyword>
<evidence type="ECO:0000259" key="7">
    <source>
        <dbReference type="PROSITE" id="PS51012"/>
    </source>
</evidence>
<gene>
    <name evidence="8" type="ORF">ACFOUW_21965</name>
</gene>
<dbReference type="InterPro" id="IPR047817">
    <property type="entry name" value="ABC2_TM_bact-type"/>
</dbReference>
<feature type="domain" description="ABC transmembrane type-2" evidence="7">
    <location>
        <begin position="23"/>
        <end position="248"/>
    </location>
</feature>
<dbReference type="InterPro" id="IPR051784">
    <property type="entry name" value="Nod_factor_ABC_transporter"/>
</dbReference>
<dbReference type="InterPro" id="IPR000412">
    <property type="entry name" value="ABC_2_transport"/>
</dbReference>
<name>A0ABV7YFV6_9ACTN</name>
<comment type="similarity">
    <text evidence="6">Belongs to the ABC-2 integral membrane protein family.</text>
</comment>
<evidence type="ECO:0000256" key="2">
    <source>
        <dbReference type="ARBA" id="ARBA00022692"/>
    </source>
</evidence>
<dbReference type="Proteomes" id="UP001595699">
    <property type="component" value="Unassembled WGS sequence"/>
</dbReference>
<keyword evidence="9" id="KW-1185">Reference proteome</keyword>
<reference evidence="9" key="1">
    <citation type="journal article" date="2019" name="Int. J. Syst. Evol. Microbiol.">
        <title>The Global Catalogue of Microorganisms (GCM) 10K type strain sequencing project: providing services to taxonomists for standard genome sequencing and annotation.</title>
        <authorList>
            <consortium name="The Broad Institute Genomics Platform"/>
            <consortium name="The Broad Institute Genome Sequencing Center for Infectious Disease"/>
            <person name="Wu L."/>
            <person name="Ma J."/>
        </authorList>
    </citation>
    <scope>NUCLEOTIDE SEQUENCE [LARGE SCALE GENOMIC DNA]</scope>
    <source>
        <strain evidence="9">CGMCC 4.7241</strain>
    </source>
</reference>
<comment type="caution">
    <text evidence="8">The sequence shown here is derived from an EMBL/GenBank/DDBJ whole genome shotgun (WGS) entry which is preliminary data.</text>
</comment>
<comment type="subcellular location">
    <subcellularLocation>
        <location evidence="6">Cell membrane</location>
        <topology evidence="6">Multi-pass membrane protein</topology>
    </subcellularLocation>
    <subcellularLocation>
        <location evidence="1">Membrane</location>
        <topology evidence="1">Multi-pass membrane protein</topology>
    </subcellularLocation>
</comment>
<keyword evidence="2 6" id="KW-0812">Transmembrane</keyword>
<dbReference type="InterPro" id="IPR013525">
    <property type="entry name" value="ABC2_TM"/>
</dbReference>
<feature type="transmembrane region" description="Helical" evidence="6">
    <location>
        <begin position="137"/>
        <end position="162"/>
    </location>
</feature>